<dbReference type="GO" id="GO:0006780">
    <property type="term" value="P:uroporphyrinogen III biosynthetic process"/>
    <property type="evidence" value="ECO:0007669"/>
    <property type="project" value="InterPro"/>
</dbReference>
<evidence type="ECO:0000313" key="10">
    <source>
        <dbReference type="EMBL" id="SUZ61297.1"/>
    </source>
</evidence>
<evidence type="ECO:0000256" key="5">
    <source>
        <dbReference type="ARBA" id="ARBA00023244"/>
    </source>
</evidence>
<dbReference type="AlphaFoldDB" id="A0A381P4E6"/>
<dbReference type="InterPro" id="IPR039793">
    <property type="entry name" value="UROS/Hem4"/>
</dbReference>
<evidence type="ECO:0000256" key="3">
    <source>
        <dbReference type="ARBA" id="ARBA00013109"/>
    </source>
</evidence>
<dbReference type="CDD" id="cd06578">
    <property type="entry name" value="HemD"/>
    <property type="match status" value="1"/>
</dbReference>
<dbReference type="GO" id="GO:0004852">
    <property type="term" value="F:uroporphyrinogen-III synthase activity"/>
    <property type="evidence" value="ECO:0007669"/>
    <property type="project" value="UniProtKB-EC"/>
</dbReference>
<dbReference type="SUPFAM" id="SSF69618">
    <property type="entry name" value="HemD-like"/>
    <property type="match status" value="1"/>
</dbReference>
<name>A0A381P4E6_9ZZZZ</name>
<dbReference type="InterPro" id="IPR003754">
    <property type="entry name" value="4pyrrol_synth_uPrphyn_synth"/>
</dbReference>
<evidence type="ECO:0000256" key="8">
    <source>
        <dbReference type="ARBA" id="ARBA00048617"/>
    </source>
</evidence>
<sequence>MVKEPAPSGVFDVTVFVSEHAVKHALRRNWRSVGPVLAVGEATADALRSKELEILQAARASSEGILELLEEQYPNAGSVLIVAGADGRTDLAKWLTGKGIRVSTWITYRRVMLEPIVDLGACDVVVASSADALSRIAELCFAHSSFDMGQLPVLVPSNRAAKVAASFGFKNIVNSNGADPRSVVATLNRL</sequence>
<keyword evidence="4" id="KW-0456">Lyase</keyword>
<dbReference type="Gene3D" id="3.40.50.10090">
    <property type="match status" value="2"/>
</dbReference>
<evidence type="ECO:0000259" key="9">
    <source>
        <dbReference type="Pfam" id="PF02602"/>
    </source>
</evidence>
<gene>
    <name evidence="10" type="ORF">METZ01_LOCUS14151</name>
</gene>
<dbReference type="EC" id="4.2.1.75" evidence="3"/>
<evidence type="ECO:0000256" key="7">
    <source>
        <dbReference type="ARBA" id="ARBA00032649"/>
    </source>
</evidence>
<organism evidence="10">
    <name type="scientific">marine metagenome</name>
    <dbReference type="NCBI Taxonomy" id="408172"/>
    <lineage>
        <taxon>unclassified sequences</taxon>
        <taxon>metagenomes</taxon>
        <taxon>ecological metagenomes</taxon>
    </lineage>
</organism>
<keyword evidence="5" id="KW-0627">Porphyrin biosynthesis</keyword>
<feature type="domain" description="Tetrapyrrole biosynthesis uroporphyrinogen III synthase" evidence="9">
    <location>
        <begin position="11"/>
        <end position="183"/>
    </location>
</feature>
<comment type="pathway">
    <text evidence="1">Porphyrin-containing compound metabolism; protoporphyrin-IX biosynthesis; coproporphyrinogen-III from 5-aminolevulinate: step 3/4.</text>
</comment>
<evidence type="ECO:0000256" key="6">
    <source>
        <dbReference type="ARBA" id="ARBA00031702"/>
    </source>
</evidence>
<dbReference type="InterPro" id="IPR036108">
    <property type="entry name" value="4pyrrol_syn_uPrphyn_synt_sf"/>
</dbReference>
<dbReference type="PANTHER" id="PTHR38042">
    <property type="entry name" value="UROPORPHYRINOGEN-III SYNTHASE, CHLOROPLASTIC"/>
    <property type="match status" value="1"/>
</dbReference>
<reference evidence="10" key="1">
    <citation type="submission" date="2018-05" db="EMBL/GenBank/DDBJ databases">
        <authorList>
            <person name="Lanie J.A."/>
            <person name="Ng W.-L."/>
            <person name="Kazmierczak K.M."/>
            <person name="Andrzejewski T.M."/>
            <person name="Davidsen T.M."/>
            <person name="Wayne K.J."/>
            <person name="Tettelin H."/>
            <person name="Glass J.I."/>
            <person name="Rusch D."/>
            <person name="Podicherti R."/>
            <person name="Tsui H.-C.T."/>
            <person name="Winkler M.E."/>
        </authorList>
    </citation>
    <scope>NUCLEOTIDE SEQUENCE</scope>
</reference>
<proteinExistence type="inferred from homology"/>
<comment type="similarity">
    <text evidence="2">Belongs to the uroporphyrinogen-III synthase family.</text>
</comment>
<accession>A0A381P4E6</accession>
<dbReference type="EMBL" id="UINC01000793">
    <property type="protein sequence ID" value="SUZ61297.1"/>
    <property type="molecule type" value="Genomic_DNA"/>
</dbReference>
<dbReference type="PANTHER" id="PTHR38042:SF1">
    <property type="entry name" value="UROPORPHYRINOGEN-III SYNTHASE, CHLOROPLASTIC"/>
    <property type="match status" value="1"/>
</dbReference>
<dbReference type="Pfam" id="PF02602">
    <property type="entry name" value="HEM4"/>
    <property type="match status" value="1"/>
</dbReference>
<evidence type="ECO:0000256" key="2">
    <source>
        <dbReference type="ARBA" id="ARBA00008133"/>
    </source>
</evidence>
<protein>
    <recommendedName>
        <fullName evidence="3">uroporphyrinogen-III synthase</fullName>
        <ecNumber evidence="3">4.2.1.75</ecNumber>
    </recommendedName>
    <alternativeName>
        <fullName evidence="7">Hydroxymethylbilane hydrolyase [cyclizing]</fullName>
    </alternativeName>
    <alternativeName>
        <fullName evidence="6">Uroporphyrinogen-III cosynthase</fullName>
    </alternativeName>
</protein>
<evidence type="ECO:0000256" key="4">
    <source>
        <dbReference type="ARBA" id="ARBA00023239"/>
    </source>
</evidence>
<comment type="catalytic activity">
    <reaction evidence="8">
        <text>hydroxymethylbilane = uroporphyrinogen III + H2O</text>
        <dbReference type="Rhea" id="RHEA:18965"/>
        <dbReference type="ChEBI" id="CHEBI:15377"/>
        <dbReference type="ChEBI" id="CHEBI:57308"/>
        <dbReference type="ChEBI" id="CHEBI:57845"/>
        <dbReference type="EC" id="4.2.1.75"/>
    </reaction>
</comment>
<evidence type="ECO:0000256" key="1">
    <source>
        <dbReference type="ARBA" id="ARBA00004772"/>
    </source>
</evidence>